<keyword evidence="3" id="KW-1185">Reference proteome</keyword>
<evidence type="ECO:0000313" key="3">
    <source>
        <dbReference type="Proteomes" id="UP000233551"/>
    </source>
</evidence>
<accession>A0A2I0L7N5</accession>
<dbReference type="EMBL" id="PGOL01000111">
    <property type="protein sequence ID" value="PKI76650.1"/>
    <property type="molecule type" value="Genomic_DNA"/>
</dbReference>
<evidence type="ECO:0000313" key="2">
    <source>
        <dbReference type="EMBL" id="PKI76650.1"/>
    </source>
</evidence>
<comment type="caution">
    <text evidence="2">The sequence shown here is derived from an EMBL/GenBank/DDBJ whole genome shotgun (WGS) entry which is preliminary data.</text>
</comment>
<sequence length="151" mass="16383">MGLDFKFEASNSSEQPPQNLTQKTVFSSQKWQPEFQGLQIGSIRDSFHKTTTTVTSEGQAVWVDSITLGPNDYHSHLRESVRSQEQLTLPQNSTGSLRGDVLPDLCQLGLFSAPAGSTCAFRGSCITLDDLGNWSTPATGRGGPYCDVSLL</sequence>
<protein>
    <submittedName>
        <fullName evidence="2">Uncharacterized protein</fullName>
    </submittedName>
</protein>
<feature type="region of interest" description="Disordered" evidence="1">
    <location>
        <begin position="1"/>
        <end position="20"/>
    </location>
</feature>
<organism evidence="2 3">
    <name type="scientific">Punica granatum</name>
    <name type="common">Pomegranate</name>
    <dbReference type="NCBI Taxonomy" id="22663"/>
    <lineage>
        <taxon>Eukaryota</taxon>
        <taxon>Viridiplantae</taxon>
        <taxon>Streptophyta</taxon>
        <taxon>Embryophyta</taxon>
        <taxon>Tracheophyta</taxon>
        <taxon>Spermatophyta</taxon>
        <taxon>Magnoliopsida</taxon>
        <taxon>eudicotyledons</taxon>
        <taxon>Gunneridae</taxon>
        <taxon>Pentapetalae</taxon>
        <taxon>rosids</taxon>
        <taxon>malvids</taxon>
        <taxon>Myrtales</taxon>
        <taxon>Lythraceae</taxon>
        <taxon>Punica</taxon>
    </lineage>
</organism>
<evidence type="ECO:0000256" key="1">
    <source>
        <dbReference type="SAM" id="MobiDB-lite"/>
    </source>
</evidence>
<reference evidence="2 3" key="1">
    <citation type="submission" date="2017-11" db="EMBL/GenBank/DDBJ databases">
        <title>De-novo sequencing of pomegranate (Punica granatum L.) genome.</title>
        <authorList>
            <person name="Akparov Z."/>
            <person name="Amiraslanov A."/>
            <person name="Hajiyeva S."/>
            <person name="Abbasov M."/>
            <person name="Kaur K."/>
            <person name="Hamwieh A."/>
            <person name="Solovyev V."/>
            <person name="Salamov A."/>
            <person name="Braich B."/>
            <person name="Kosarev P."/>
            <person name="Mahmoud A."/>
            <person name="Hajiyev E."/>
            <person name="Babayeva S."/>
            <person name="Izzatullayeva V."/>
            <person name="Mammadov A."/>
            <person name="Mammadov A."/>
            <person name="Sharifova S."/>
            <person name="Ojaghi J."/>
            <person name="Eynullazada K."/>
            <person name="Bayramov B."/>
            <person name="Abdulazimova A."/>
            <person name="Shahmuradov I."/>
        </authorList>
    </citation>
    <scope>NUCLEOTIDE SEQUENCE [LARGE SCALE GENOMIC DNA]</scope>
    <source>
        <strain evidence="3">cv. AG2017</strain>
        <tissue evidence="2">Leaf</tissue>
    </source>
</reference>
<name>A0A2I0L7N5_PUNGR</name>
<proteinExistence type="predicted"/>
<gene>
    <name evidence="2" type="ORF">CRG98_002959</name>
</gene>
<dbReference type="Proteomes" id="UP000233551">
    <property type="component" value="Unassembled WGS sequence"/>
</dbReference>
<dbReference type="AlphaFoldDB" id="A0A2I0L7N5"/>
<feature type="compositionally biased region" description="Polar residues" evidence="1">
    <location>
        <begin position="9"/>
        <end position="20"/>
    </location>
</feature>